<feature type="region of interest" description="Disordered" evidence="7">
    <location>
        <begin position="172"/>
        <end position="250"/>
    </location>
</feature>
<evidence type="ECO:0000256" key="6">
    <source>
        <dbReference type="ARBA" id="ARBA00023136"/>
    </source>
</evidence>
<dbReference type="GO" id="GO:0098553">
    <property type="term" value="C:lumenal side of endoplasmic reticulum membrane"/>
    <property type="evidence" value="ECO:0007669"/>
    <property type="project" value="TreeGrafter"/>
</dbReference>
<keyword evidence="6 8" id="KW-0472">Membrane</keyword>
<dbReference type="Proteomes" id="UP001432027">
    <property type="component" value="Unassembled WGS sequence"/>
</dbReference>
<feature type="transmembrane region" description="Helical" evidence="8">
    <location>
        <begin position="404"/>
        <end position="429"/>
    </location>
</feature>
<keyword evidence="5 8" id="KW-1133">Transmembrane helix</keyword>
<dbReference type="Pfam" id="PF04258">
    <property type="entry name" value="Peptidase_A22B"/>
    <property type="match status" value="1"/>
</dbReference>
<keyword evidence="4" id="KW-0378">Hydrolase</keyword>
<dbReference type="GO" id="GO:0033619">
    <property type="term" value="P:membrane protein proteolysis"/>
    <property type="evidence" value="ECO:0007669"/>
    <property type="project" value="TreeGrafter"/>
</dbReference>
<evidence type="ECO:0000256" key="2">
    <source>
        <dbReference type="ARBA" id="ARBA00006859"/>
    </source>
</evidence>
<comment type="similarity">
    <text evidence="2">Belongs to the peptidase A22B family.</text>
</comment>
<evidence type="ECO:0000313" key="9">
    <source>
        <dbReference type="EMBL" id="GMS97763.1"/>
    </source>
</evidence>
<sequence length="534" mass="59059">MTYQHTKRICHTNMAPSPLGRAAASACILTVSAIVIQIACLRASTIYFFELDSTTVLFVSKRHAVAFPLGLSALLAAVYYATKKMKMAELKRQEEEARKKAEESKSPSVSRKVSRTADLRPIFELPQQHLQQEEEGRSAERLRRMLSDIEEQQNDEATTPAAGSINRAFEYESLEDEQTPEDEKAGKIIHPEESPRHSRELRSSTDSPVPRPSSSRMAALPSSLRQSSDPLPSFLTQSEDVSAPGSRKSSIGSRAGLVLLSRRGSVSERDEMRPADLYKELGQIDMMTYIVNALTIMPRDKSPGTAMKKSVRLSDIVADVIAVHLPVWACVAALHVVLLEVIATKFAFYFYYHEETMAYAALFSSIIFGLIHEFAGGWLSTDVLALASVYVVVSRVQLVSFQTGVVLSVGLIIFDLFWIYVIDLLSTVTKESRAPLMLLVPRDNEGGKQSLATLDVMAPGVFLNLLLKFNAMYDPKTYAACWYAAMGGLAVTLAAAVWRRKITPALVLPLLAIMATSVAVVDRPNDLWRFAIKH</sequence>
<dbReference type="PANTHER" id="PTHR12174:SF35">
    <property type="entry name" value="INTRAMEMBRANE PROTEASE (IMPAS) FAMILY"/>
    <property type="match status" value="1"/>
</dbReference>
<dbReference type="InterPro" id="IPR006639">
    <property type="entry name" value="Preselin/SPP"/>
</dbReference>
<dbReference type="GO" id="GO:0042500">
    <property type="term" value="F:aspartic endopeptidase activity, intramembrane cleaving"/>
    <property type="evidence" value="ECO:0007669"/>
    <property type="project" value="InterPro"/>
</dbReference>
<evidence type="ECO:0000256" key="7">
    <source>
        <dbReference type="SAM" id="MobiDB-lite"/>
    </source>
</evidence>
<accession>A0AAV5TU72</accession>
<feature type="compositionally biased region" description="Polar residues" evidence="7">
    <location>
        <begin position="204"/>
        <end position="216"/>
    </location>
</feature>
<feature type="compositionally biased region" description="Basic and acidic residues" evidence="7">
    <location>
        <begin position="181"/>
        <end position="203"/>
    </location>
</feature>
<dbReference type="GO" id="GO:0098554">
    <property type="term" value="C:cytoplasmic side of endoplasmic reticulum membrane"/>
    <property type="evidence" value="ECO:0007669"/>
    <property type="project" value="TreeGrafter"/>
</dbReference>
<feature type="transmembrane region" description="Helical" evidence="8">
    <location>
        <begin position="359"/>
        <end position="392"/>
    </location>
</feature>
<proteinExistence type="inferred from homology"/>
<dbReference type="InterPro" id="IPR007369">
    <property type="entry name" value="Peptidase_A22B_SPP"/>
</dbReference>
<feature type="transmembrane region" description="Helical" evidence="8">
    <location>
        <begin position="316"/>
        <end position="339"/>
    </location>
</feature>
<evidence type="ECO:0000256" key="5">
    <source>
        <dbReference type="ARBA" id="ARBA00022989"/>
    </source>
</evidence>
<evidence type="ECO:0000256" key="1">
    <source>
        <dbReference type="ARBA" id="ARBA00004127"/>
    </source>
</evidence>
<feature type="compositionally biased region" description="Polar residues" evidence="7">
    <location>
        <begin position="223"/>
        <end position="240"/>
    </location>
</feature>
<organism evidence="9 10">
    <name type="scientific">Pristionchus entomophagus</name>
    <dbReference type="NCBI Taxonomy" id="358040"/>
    <lineage>
        <taxon>Eukaryota</taxon>
        <taxon>Metazoa</taxon>
        <taxon>Ecdysozoa</taxon>
        <taxon>Nematoda</taxon>
        <taxon>Chromadorea</taxon>
        <taxon>Rhabditida</taxon>
        <taxon>Rhabditina</taxon>
        <taxon>Diplogasteromorpha</taxon>
        <taxon>Diplogasteroidea</taxon>
        <taxon>Neodiplogasteridae</taxon>
        <taxon>Pristionchus</taxon>
    </lineage>
</organism>
<dbReference type="EMBL" id="BTSX01000004">
    <property type="protein sequence ID" value="GMS97763.1"/>
    <property type="molecule type" value="Genomic_DNA"/>
</dbReference>
<feature type="transmembrane region" description="Helical" evidence="8">
    <location>
        <begin position="479"/>
        <end position="498"/>
    </location>
</feature>
<dbReference type="GO" id="GO:0006465">
    <property type="term" value="P:signal peptide processing"/>
    <property type="evidence" value="ECO:0007669"/>
    <property type="project" value="TreeGrafter"/>
</dbReference>
<name>A0AAV5TU72_9BILA</name>
<keyword evidence="10" id="KW-1185">Reference proteome</keyword>
<dbReference type="SMART" id="SM00730">
    <property type="entry name" value="PSN"/>
    <property type="match status" value="1"/>
</dbReference>
<dbReference type="AlphaFoldDB" id="A0AAV5TU72"/>
<comment type="subcellular location">
    <subcellularLocation>
        <location evidence="1">Endomembrane system</location>
        <topology evidence="1">Multi-pass membrane protein</topology>
    </subcellularLocation>
</comment>
<evidence type="ECO:0000313" key="10">
    <source>
        <dbReference type="Proteomes" id="UP001432027"/>
    </source>
</evidence>
<feature type="transmembrane region" description="Helical" evidence="8">
    <location>
        <begin position="504"/>
        <end position="521"/>
    </location>
</feature>
<keyword evidence="3 8" id="KW-0812">Transmembrane</keyword>
<gene>
    <name evidence="9" type="ORF">PENTCL1PPCAC_19938</name>
</gene>
<evidence type="ECO:0000256" key="3">
    <source>
        <dbReference type="ARBA" id="ARBA00022692"/>
    </source>
</evidence>
<protein>
    <recommendedName>
        <fullName evidence="11">Signal peptide peptidase</fullName>
    </recommendedName>
</protein>
<evidence type="ECO:0008006" key="11">
    <source>
        <dbReference type="Google" id="ProtNLM"/>
    </source>
</evidence>
<comment type="caution">
    <text evidence="9">The sequence shown here is derived from an EMBL/GenBank/DDBJ whole genome shotgun (WGS) entry which is preliminary data.</text>
</comment>
<feature type="transmembrane region" description="Helical" evidence="8">
    <location>
        <begin position="64"/>
        <end position="82"/>
    </location>
</feature>
<feature type="transmembrane region" description="Helical" evidence="8">
    <location>
        <begin position="449"/>
        <end position="467"/>
    </location>
</feature>
<feature type="transmembrane region" description="Helical" evidence="8">
    <location>
        <begin position="21"/>
        <end position="44"/>
    </location>
</feature>
<evidence type="ECO:0000256" key="8">
    <source>
        <dbReference type="SAM" id="Phobius"/>
    </source>
</evidence>
<reference evidence="9" key="1">
    <citation type="submission" date="2023-10" db="EMBL/GenBank/DDBJ databases">
        <title>Genome assembly of Pristionchus species.</title>
        <authorList>
            <person name="Yoshida K."/>
            <person name="Sommer R.J."/>
        </authorList>
    </citation>
    <scope>NUCLEOTIDE SEQUENCE</scope>
    <source>
        <strain evidence="9">RS0144</strain>
    </source>
</reference>
<dbReference type="PANTHER" id="PTHR12174">
    <property type="entry name" value="SIGNAL PEPTIDE PEPTIDASE"/>
    <property type="match status" value="1"/>
</dbReference>
<evidence type="ECO:0000256" key="4">
    <source>
        <dbReference type="ARBA" id="ARBA00022801"/>
    </source>
</evidence>